<gene>
    <name evidence="2" type="ORF">V1264_009207</name>
</gene>
<feature type="region of interest" description="Disordered" evidence="1">
    <location>
        <begin position="309"/>
        <end position="342"/>
    </location>
</feature>
<dbReference type="PANTHER" id="PTHR16155">
    <property type="entry name" value="DED DOMAIN-CONTAINING PROTEIN"/>
    <property type="match status" value="1"/>
</dbReference>
<organism evidence="2 3">
    <name type="scientific">Littorina saxatilis</name>
    <dbReference type="NCBI Taxonomy" id="31220"/>
    <lineage>
        <taxon>Eukaryota</taxon>
        <taxon>Metazoa</taxon>
        <taxon>Spiralia</taxon>
        <taxon>Lophotrochozoa</taxon>
        <taxon>Mollusca</taxon>
        <taxon>Gastropoda</taxon>
        <taxon>Caenogastropoda</taxon>
        <taxon>Littorinimorpha</taxon>
        <taxon>Littorinoidea</taxon>
        <taxon>Littorinidae</taxon>
        <taxon>Littorina</taxon>
    </lineage>
</organism>
<feature type="compositionally biased region" description="Basic and acidic residues" evidence="1">
    <location>
        <begin position="449"/>
        <end position="458"/>
    </location>
</feature>
<evidence type="ECO:0008006" key="4">
    <source>
        <dbReference type="Google" id="ProtNLM"/>
    </source>
</evidence>
<evidence type="ECO:0000256" key="1">
    <source>
        <dbReference type="SAM" id="MobiDB-lite"/>
    </source>
</evidence>
<feature type="region of interest" description="Disordered" evidence="1">
    <location>
        <begin position="83"/>
        <end position="131"/>
    </location>
</feature>
<feature type="compositionally biased region" description="Polar residues" evidence="1">
    <location>
        <begin position="309"/>
        <end position="325"/>
    </location>
</feature>
<evidence type="ECO:0000313" key="2">
    <source>
        <dbReference type="EMBL" id="KAK7091541.1"/>
    </source>
</evidence>
<dbReference type="EMBL" id="JBAMIC010000022">
    <property type="protein sequence ID" value="KAK7091541.1"/>
    <property type="molecule type" value="Genomic_DNA"/>
</dbReference>
<evidence type="ECO:0000313" key="3">
    <source>
        <dbReference type="Proteomes" id="UP001374579"/>
    </source>
</evidence>
<sequence>MLFNSLAALLSCLRVSYCIALFFLLVALSALVDCLYLLYCFVRCVFNYLFPRPTIANTVCEERQAQETCQGATNIANTVSDEHQAKKTCQPQATSVQGPGRDNTRYHQQPRSEGAQLTNRRPEKTGVKTHDKNFEEVSQIDEQRSVITKYEAVQDAPHKDQQSQVLPHTEAAKNGSSTVQQPQVTPHTNEEFQFLAHTEEAKDESPTVEEPQVATQYGAAYGTPEFARQLEAVTQEHVVKATTLTAEQSGGTTHHQEVQNTPQIAQQPPVTGQHGEIESASQIAQRSRVITQQREVHHTSLVAQQTRVATMQGEPQSPQIHQSSTLHEKIQNLPCRPPPIGAASSENVAVPLLLETSIERPQSYHLERQEKDDTCSFTGTDEEAASSAPLDGKREATEGLSSMKTGIDKLKMDAKPSEPLCAGTPGLHLLSEEKPERKGKRRRRRKSKKSESGKEEGAKTIPQQARSTLASDSRENKTEDFIQDTDDRIMDDILLQQPGDTIIFQASADIYTNDPLQFTLDVVSLWNTPHRDKAYIVMGVTAGQRLPNTVTGLQATGTHAMFQDMFQWQLFQQQSPKFTYREETFSDKVVGIIELEPNRSSGFPSIVTSDEMAPHLVKNQLWARRNVTNTVIEHSDQLVADIYTWFTEKAPVTDSGANTLGNNSGQVRYYRQDSATMLNSSQGAEVGVVNEACTSETRHVINQKGQDSTKILPKNNATTNIPALMKAVGNFETGHFVLVCGSLNQQSRKLRALARIPWLAVYDFDVYGRDSGLLLTVEESMKRSQGLSVCTWSDPHSGLTDLGTQWWSMRGRRDVPHSRTSDTSHHDWFARVRDKLDDLCSELARFSEDYTVLTILVLWPREDIEARCVHKMLVRVREYVQPRLILCSTDPNTDLRQSKVVEMIQYEYEDRAQLFDTPLEDLCDTIAHTLPDTICSVDNAQYELPAYDEGDTKKALTAKDANWLATDLDVLYLNSSAPKKDLTPTNLKNEKDNFFRGGTIRWYARYAFGKKQHDVERSILKDLKDYIQKSFTRRYRNGVVTLYHAPGSGGSTMAQRVLWDLHETVPCAQVKQRTGSSLEELAERLQFLHDASHKPVLALLDGEDEPRLKHIVHLLQRSHVILLHVRRYPYLIKESHVEVKHPDYDDPTPAPETFFLSGFVDKKESQHLLDNFTNHCDADKKKIEKLQKLNTDIQTDKEKHQMFEFGLTVYADDYKGIRAYVEGYLCLDLSPHNELDPWQKCLGYMSLVYFYGHCPVPCQFLGNIMRHSRNTAVALNDFPQHLQILVVEDTNMGKRGFIRVTHQLIAREILEQILHRGQRKVRSLDGTGGSGGKSGELSKEAKYNLKDFCLDFLQQIQETNRRSSKISHMVTFTLTKTFIFRDTEEIRAAEDIQTRRKPQFSQAMLDLDNYPPYEGRNEVFETLCETFPDDANFRAHVGRFFSICRPQEEEETKEHFKEALSLCYALSKGARKPGEIDEKVKQTLIHVLHMFGNAFQRRIVKYTGWNPGDRPALRTATADVERRLKEVISNISQACQYYLQARHYTTQGQEDGYTFMNEMQARLQACDFVSRVYPGGLQALLSLKRETVEVKFVRDSVPIIDDLIRACDSAAMLDRRTQGPLLKANVQWYSSLFNSYTPQLGSLVEGEDITSLRLDIATLKLKFRSSDSIVGMDSPRASAHDITSIVSKLEKVFGLHGCSADTNTRTLDLDYLDWILAIRNPNFGQMYTPEQVLKQIRRWYDTSLQSAQAVFYLFILNSLIGFGTSNSAGNHQCLKEAHKLQENSLPKAVKIVARPHHPREWVGRDSLAGIRRLVPGSSVKHMEHRITGKESLDKLAVFKGTIRRGNKKVAGYIDLDLGENSTPVKVFFVPLSARMVGTRYAGDRVQFALAFTFDKGYEAYEVRALERAACSRCNSEREMTWDCPEDVCSCGGVFVSHQST</sequence>
<protein>
    <recommendedName>
        <fullName evidence="4">Sterile alpha motif domain-containing protein 9-like</fullName>
    </recommendedName>
</protein>
<feature type="compositionally biased region" description="Basic and acidic residues" evidence="1">
    <location>
        <begin position="365"/>
        <end position="374"/>
    </location>
</feature>
<feature type="compositionally biased region" description="Polar residues" evidence="1">
    <location>
        <begin position="87"/>
        <end position="97"/>
    </location>
</feature>
<feature type="compositionally biased region" description="Polar residues" evidence="1">
    <location>
        <begin position="106"/>
        <end position="119"/>
    </location>
</feature>
<feature type="compositionally biased region" description="Basic and acidic residues" evidence="1">
    <location>
        <begin position="120"/>
        <end position="131"/>
    </location>
</feature>
<feature type="compositionally biased region" description="Basic and acidic residues" evidence="1">
    <location>
        <begin position="406"/>
        <end position="416"/>
    </location>
</feature>
<feature type="compositionally biased region" description="Polar residues" evidence="1">
    <location>
        <begin position="461"/>
        <end position="471"/>
    </location>
</feature>
<dbReference type="GO" id="GO:0005737">
    <property type="term" value="C:cytoplasm"/>
    <property type="evidence" value="ECO:0007669"/>
    <property type="project" value="TreeGrafter"/>
</dbReference>
<proteinExistence type="predicted"/>
<name>A0AAN9AR21_9CAEN</name>
<reference evidence="2 3" key="1">
    <citation type="submission" date="2024-02" db="EMBL/GenBank/DDBJ databases">
        <title>Chromosome-scale genome assembly of the rough periwinkle Littorina saxatilis.</title>
        <authorList>
            <person name="De Jode A."/>
            <person name="Faria R."/>
            <person name="Formenti G."/>
            <person name="Sims Y."/>
            <person name="Smith T.P."/>
            <person name="Tracey A."/>
            <person name="Wood J.M.D."/>
            <person name="Zagrodzka Z.B."/>
            <person name="Johannesson K."/>
            <person name="Butlin R.K."/>
            <person name="Leder E.H."/>
        </authorList>
    </citation>
    <scope>NUCLEOTIDE SEQUENCE [LARGE SCALE GENOMIC DNA]</scope>
    <source>
        <strain evidence="2">Snail1</strain>
        <tissue evidence="2">Muscle</tissue>
    </source>
</reference>
<comment type="caution">
    <text evidence="2">The sequence shown here is derived from an EMBL/GenBank/DDBJ whole genome shotgun (WGS) entry which is preliminary data.</text>
</comment>
<dbReference type="PANTHER" id="PTHR16155:SF19">
    <property type="entry name" value="DED DOMAIN-CONTAINING PROTEIN"/>
    <property type="match status" value="1"/>
</dbReference>
<feature type="compositionally biased region" description="Basic residues" evidence="1">
    <location>
        <begin position="437"/>
        <end position="448"/>
    </location>
</feature>
<accession>A0AAN9AR21</accession>
<keyword evidence="3" id="KW-1185">Reference proteome</keyword>
<feature type="region of interest" description="Disordered" evidence="1">
    <location>
        <begin position="361"/>
        <end position="477"/>
    </location>
</feature>
<dbReference type="Proteomes" id="UP001374579">
    <property type="component" value="Unassembled WGS sequence"/>
</dbReference>